<evidence type="ECO:0000313" key="1">
    <source>
        <dbReference type="EMBL" id="MCC2125286.1"/>
    </source>
</evidence>
<sequence length="193" mass="22543">MKKIHRTRAELLRELNYTAKCRRNSYSASFSGLSVYLTHILVFQEKWRPGQIQKLYQAITDGLADESFDIDTANARLKEKTGVAFEVVRHEDSDIHISKKKKYRYMIVQKLNEAEDEICTYCMRWCLIAYSYLMDNGFGKKRITRINDALKDCLEKSESGVVDAKVAVMRQELIDAGYIIEMPKEWILLRSRT</sequence>
<protein>
    <submittedName>
        <fullName evidence="1">Uncharacterized protein</fullName>
    </submittedName>
</protein>
<dbReference type="Proteomes" id="UP001198220">
    <property type="component" value="Unassembled WGS sequence"/>
</dbReference>
<gene>
    <name evidence="1" type="ORF">LKD36_03720</name>
</gene>
<dbReference type="EMBL" id="JAJEPS010000002">
    <property type="protein sequence ID" value="MCC2125286.1"/>
    <property type="molecule type" value="Genomic_DNA"/>
</dbReference>
<accession>A0AAE3DB80</accession>
<reference evidence="1 2" key="1">
    <citation type="submission" date="2021-10" db="EMBL/GenBank/DDBJ databases">
        <title>Anaerobic single-cell dispensing facilitates the cultivation of human gut bacteria.</title>
        <authorList>
            <person name="Afrizal A."/>
        </authorList>
    </citation>
    <scope>NUCLEOTIDE SEQUENCE [LARGE SCALE GENOMIC DNA]</scope>
    <source>
        <strain evidence="1 2">CLA-AA-H276</strain>
    </source>
</reference>
<keyword evidence="2" id="KW-1185">Reference proteome</keyword>
<name>A0AAE3DB80_9FIRM</name>
<dbReference type="AlphaFoldDB" id="A0AAE3DB80"/>
<proteinExistence type="predicted"/>
<organism evidence="1 2">
    <name type="scientific">Hominiventricola filiformis</name>
    <dbReference type="NCBI Taxonomy" id="2885352"/>
    <lineage>
        <taxon>Bacteria</taxon>
        <taxon>Bacillati</taxon>
        <taxon>Bacillota</taxon>
        <taxon>Clostridia</taxon>
        <taxon>Lachnospirales</taxon>
        <taxon>Lachnospiraceae</taxon>
        <taxon>Hominiventricola</taxon>
    </lineage>
</organism>
<comment type="caution">
    <text evidence="1">The sequence shown here is derived from an EMBL/GenBank/DDBJ whole genome shotgun (WGS) entry which is preliminary data.</text>
</comment>
<evidence type="ECO:0000313" key="2">
    <source>
        <dbReference type="Proteomes" id="UP001198220"/>
    </source>
</evidence>
<dbReference type="RefSeq" id="WP_308458741.1">
    <property type="nucleotide sequence ID" value="NZ_JAJEPS010000002.1"/>
</dbReference>